<name>A0A2P8CXY0_9BACT</name>
<evidence type="ECO:0000313" key="1">
    <source>
        <dbReference type="EMBL" id="PSK89812.1"/>
    </source>
</evidence>
<comment type="caution">
    <text evidence="1">The sequence shown here is derived from an EMBL/GenBank/DDBJ whole genome shotgun (WGS) entry which is preliminary data.</text>
</comment>
<reference evidence="1 2" key="1">
    <citation type="submission" date="2018-03" db="EMBL/GenBank/DDBJ databases">
        <title>Genomic Encyclopedia of Type Strains, Phase III (KMG-III): the genomes of soil and plant-associated and newly described type strains.</title>
        <authorList>
            <person name="Whitman W."/>
        </authorList>
    </citation>
    <scope>NUCLEOTIDE SEQUENCE [LARGE SCALE GENOMIC DNA]</scope>
    <source>
        <strain evidence="1 2">CGMCC 1.12700</strain>
    </source>
</reference>
<evidence type="ECO:0000313" key="2">
    <source>
        <dbReference type="Proteomes" id="UP000240572"/>
    </source>
</evidence>
<gene>
    <name evidence="1" type="ORF">B0I18_110113</name>
</gene>
<keyword evidence="2" id="KW-1185">Reference proteome</keyword>
<sequence length="233" mass="26172">MQKIFLLFFVSLAFSSCSQQPQYGKNPLLLDQFNFKLDVGSFYKDESIFRGKSDFSVSASEISYAYKDHQTTFIQYATRSMSQDRILAKYGAMNFESLGMVTDSADEKVLLVSAGTDYATAAQVEELLKKLQKAYGQATLSTTSSVHLEQVRIRFQAEGKVIKLTLDDIGTQIVDSEEQAPDPLPFGAKYEAKVVDAIRKKKDGIHVMLFVVTPMFDEVLQEARSFTGDLTRY</sequence>
<dbReference type="Proteomes" id="UP000240572">
    <property type="component" value="Unassembled WGS sequence"/>
</dbReference>
<organism evidence="1 2">
    <name type="scientific">Taibaiella chishuiensis</name>
    <dbReference type="NCBI Taxonomy" id="1434707"/>
    <lineage>
        <taxon>Bacteria</taxon>
        <taxon>Pseudomonadati</taxon>
        <taxon>Bacteroidota</taxon>
        <taxon>Chitinophagia</taxon>
        <taxon>Chitinophagales</taxon>
        <taxon>Chitinophagaceae</taxon>
        <taxon>Taibaiella</taxon>
    </lineage>
</organism>
<accession>A0A2P8CXY0</accession>
<dbReference type="RefSeq" id="WP_106524615.1">
    <property type="nucleotide sequence ID" value="NZ_PYGD01000010.1"/>
</dbReference>
<dbReference type="PROSITE" id="PS51257">
    <property type="entry name" value="PROKAR_LIPOPROTEIN"/>
    <property type="match status" value="1"/>
</dbReference>
<protein>
    <submittedName>
        <fullName evidence="1">Uncharacterized protein</fullName>
    </submittedName>
</protein>
<dbReference type="EMBL" id="PYGD01000010">
    <property type="protein sequence ID" value="PSK89812.1"/>
    <property type="molecule type" value="Genomic_DNA"/>
</dbReference>
<dbReference type="AlphaFoldDB" id="A0A2P8CXY0"/>
<dbReference type="OrthoDB" id="1452052at2"/>
<proteinExistence type="predicted"/>